<dbReference type="GO" id="GO:0016491">
    <property type="term" value="F:oxidoreductase activity"/>
    <property type="evidence" value="ECO:0007669"/>
    <property type="project" value="UniProtKB-KW"/>
</dbReference>
<feature type="domain" description="Pyrroline-5-carboxylate reductase catalytic N-terminal" evidence="2">
    <location>
        <begin position="2"/>
        <end position="91"/>
    </location>
</feature>
<accession>A0A7W9IC40</accession>
<organism evidence="3 4">
    <name type="scientific">Streptosporangium becharense</name>
    <dbReference type="NCBI Taxonomy" id="1816182"/>
    <lineage>
        <taxon>Bacteria</taxon>
        <taxon>Bacillati</taxon>
        <taxon>Actinomycetota</taxon>
        <taxon>Actinomycetes</taxon>
        <taxon>Streptosporangiales</taxon>
        <taxon>Streptosporangiaceae</taxon>
        <taxon>Streptosporangium</taxon>
    </lineage>
</organism>
<dbReference type="AlphaFoldDB" id="A0A7W9IC40"/>
<dbReference type="PANTHER" id="PTHR14239">
    <property type="entry name" value="DUDULIN-RELATED"/>
    <property type="match status" value="1"/>
</dbReference>
<dbReference type="SUPFAM" id="SSF51735">
    <property type="entry name" value="NAD(P)-binding Rossmann-fold domains"/>
    <property type="match status" value="1"/>
</dbReference>
<evidence type="ECO:0000256" key="1">
    <source>
        <dbReference type="ARBA" id="ARBA00023002"/>
    </source>
</evidence>
<proteinExistence type="predicted"/>
<name>A0A7W9IC40_9ACTN</name>
<evidence type="ECO:0000313" key="3">
    <source>
        <dbReference type="EMBL" id="MBB5817521.1"/>
    </source>
</evidence>
<sequence length="208" mass="22111">MRIGLIGAGHIGGTLARLLSRAGHDVAVSNSRGPETLRDLEKELGDGAKAVTAEEAAAFGDVVVVSVPLGRYREVPTSVRDGATVIDTNNYYPQRDGAFPELDADRTTSSELLQAHLPQAHVVKAFNAIYWERLLNDGREPGAADRLAIPISGDDEQAKRVTADLIDQIGFDPVDVGGLADGGRHHQPGTPLYGADLTASAVRERLGR</sequence>
<evidence type="ECO:0000313" key="4">
    <source>
        <dbReference type="Proteomes" id="UP000540685"/>
    </source>
</evidence>
<dbReference type="RefSeq" id="WP_184540662.1">
    <property type="nucleotide sequence ID" value="NZ_JACHMP010000001.1"/>
</dbReference>
<dbReference type="InterPro" id="IPR028939">
    <property type="entry name" value="P5C_Rdtase_cat_N"/>
</dbReference>
<dbReference type="EMBL" id="JACHMP010000001">
    <property type="protein sequence ID" value="MBB5817521.1"/>
    <property type="molecule type" value="Genomic_DNA"/>
</dbReference>
<dbReference type="Gene3D" id="3.40.50.720">
    <property type="entry name" value="NAD(P)-binding Rossmann-like Domain"/>
    <property type="match status" value="1"/>
</dbReference>
<gene>
    <name evidence="3" type="ORF">F4562_000583</name>
</gene>
<evidence type="ECO:0000259" key="2">
    <source>
        <dbReference type="Pfam" id="PF03807"/>
    </source>
</evidence>
<protein>
    <submittedName>
        <fullName evidence="3">Putative dinucleotide-binding enzyme</fullName>
    </submittedName>
</protein>
<reference evidence="3 4" key="1">
    <citation type="submission" date="2020-08" db="EMBL/GenBank/DDBJ databases">
        <title>Sequencing the genomes of 1000 actinobacteria strains.</title>
        <authorList>
            <person name="Klenk H.-P."/>
        </authorList>
    </citation>
    <scope>NUCLEOTIDE SEQUENCE [LARGE SCALE GENOMIC DNA]</scope>
    <source>
        <strain evidence="3 4">DSM 46887</strain>
    </source>
</reference>
<keyword evidence="1" id="KW-0560">Oxidoreductase</keyword>
<dbReference type="InterPro" id="IPR036291">
    <property type="entry name" value="NAD(P)-bd_dom_sf"/>
</dbReference>
<dbReference type="InterPro" id="IPR051267">
    <property type="entry name" value="STEAP_metalloreductase"/>
</dbReference>
<dbReference type="Proteomes" id="UP000540685">
    <property type="component" value="Unassembled WGS sequence"/>
</dbReference>
<dbReference type="PANTHER" id="PTHR14239:SF10">
    <property type="entry name" value="REDUCTASE"/>
    <property type="match status" value="1"/>
</dbReference>
<comment type="caution">
    <text evidence="3">The sequence shown here is derived from an EMBL/GenBank/DDBJ whole genome shotgun (WGS) entry which is preliminary data.</text>
</comment>
<keyword evidence="4" id="KW-1185">Reference proteome</keyword>
<dbReference type="Pfam" id="PF03807">
    <property type="entry name" value="F420_oxidored"/>
    <property type="match status" value="1"/>
</dbReference>